<comment type="caution">
    <text evidence="3">The sequence shown here is derived from an EMBL/GenBank/DDBJ whole genome shotgun (WGS) entry which is preliminary data.</text>
</comment>
<dbReference type="EMBL" id="JBAWTH010000026">
    <property type="protein sequence ID" value="KAL2286073.1"/>
    <property type="molecule type" value="Genomic_DNA"/>
</dbReference>
<accession>A0ABR4EUF0</accession>
<dbReference type="InterPro" id="IPR036928">
    <property type="entry name" value="AS_sf"/>
</dbReference>
<feature type="domain" description="Amidase" evidence="2">
    <location>
        <begin position="233"/>
        <end position="393"/>
    </location>
</feature>
<reference evidence="3 4" key="1">
    <citation type="submission" date="2024-03" db="EMBL/GenBank/DDBJ databases">
        <title>A high-quality draft genome sequence of Diaporthe vaccinii, a causative agent of upright dieback and viscid rot disease in cranberry plants.</title>
        <authorList>
            <person name="Sarrasin M."/>
            <person name="Lang B.F."/>
            <person name="Burger G."/>
        </authorList>
    </citation>
    <scope>NUCLEOTIDE SEQUENCE [LARGE SCALE GENOMIC DNA]</scope>
    <source>
        <strain evidence="3 4">IS7</strain>
    </source>
</reference>
<name>A0ABR4EUF0_9PEZI</name>
<evidence type="ECO:0000259" key="2">
    <source>
        <dbReference type="Pfam" id="PF01425"/>
    </source>
</evidence>
<sequence>MLAQTKISDFHRLFAERPPKLAIEGRLFSLGGCHYVALDRANCPKFPGLIVSIGRGDEDMLVTIIDGSGISGDINKKWLEDFIREALTADYVFKEDFLYGLVVTRDNMRKVNFTNDAYKYLGQLGNAWIDCSVVQTDHVRPGLYLLREERLHPVCRLYSDQQKAFLTGLHPRLEHGRIEEASSAADVTHHDKRQKPRCGATGPFQPVHITGKEYNTLAVAVPTRLTSHASRTGPLLRIAVKDVFSLQGLKTSLCNAAYYRLSEPAASTAFVVQTLTDQGHHIVALTKLSSMIAREEPMDAVDFQTAFNPRGDGYQSPAGGSSGSAAAVAAYDWLDCAIGTDTAGGGRRPALVNGVFQFRPSHDSVVSLSEMVETFPWFDTPVVFARSLSVLGRVLPSWLPENRVESLWGGMEVVYPLDYLPTAVPEQMRLIDSFVEDLATCFGCSVTKMSLRDSWRECPPDGADPDMEAYLKDVIVHTYYYSYHHLTSGWRDKYRDRFGCEPYVNPFVKQRWNSGASVTPQQHEDGLRKLEVYRKWLFDTLFLFRRGRTLLVLPISPVEPHYRDEKAESPQYQSVTDELFLSPILKAPDVVVPIGEVPYESRISGRREWLPVGVNLVGAPGMDKWLFDAVARVLESSGRPDTVSSGSRIFGSPG</sequence>
<dbReference type="Gene3D" id="3.90.1300.10">
    <property type="entry name" value="Amidase signature (AS) domain"/>
    <property type="match status" value="1"/>
</dbReference>
<gene>
    <name evidence="3" type="ORF">FJTKL_07309</name>
</gene>
<dbReference type="InterPro" id="IPR023631">
    <property type="entry name" value="Amidase_dom"/>
</dbReference>
<evidence type="ECO:0000313" key="4">
    <source>
        <dbReference type="Proteomes" id="UP001600888"/>
    </source>
</evidence>
<protein>
    <recommendedName>
        <fullName evidence="2">Amidase domain-containing protein</fullName>
    </recommendedName>
</protein>
<evidence type="ECO:0000256" key="1">
    <source>
        <dbReference type="SAM" id="MobiDB-lite"/>
    </source>
</evidence>
<dbReference type="PANTHER" id="PTHR46310">
    <property type="entry name" value="AMIDASE 1"/>
    <property type="match status" value="1"/>
</dbReference>
<feature type="region of interest" description="Disordered" evidence="1">
    <location>
        <begin position="183"/>
        <end position="202"/>
    </location>
</feature>
<dbReference type="PANTHER" id="PTHR46310:SF7">
    <property type="entry name" value="AMIDASE 1"/>
    <property type="match status" value="1"/>
</dbReference>
<organism evidence="3 4">
    <name type="scientific">Diaporthe vaccinii</name>
    <dbReference type="NCBI Taxonomy" id="105482"/>
    <lineage>
        <taxon>Eukaryota</taxon>
        <taxon>Fungi</taxon>
        <taxon>Dikarya</taxon>
        <taxon>Ascomycota</taxon>
        <taxon>Pezizomycotina</taxon>
        <taxon>Sordariomycetes</taxon>
        <taxon>Sordariomycetidae</taxon>
        <taxon>Diaporthales</taxon>
        <taxon>Diaporthaceae</taxon>
        <taxon>Diaporthe</taxon>
        <taxon>Diaporthe eres species complex</taxon>
    </lineage>
</organism>
<keyword evidence="4" id="KW-1185">Reference proteome</keyword>
<proteinExistence type="predicted"/>
<dbReference type="Pfam" id="PF01425">
    <property type="entry name" value="Amidase"/>
    <property type="match status" value="1"/>
</dbReference>
<dbReference type="Proteomes" id="UP001600888">
    <property type="component" value="Unassembled WGS sequence"/>
</dbReference>
<evidence type="ECO:0000313" key="3">
    <source>
        <dbReference type="EMBL" id="KAL2286073.1"/>
    </source>
</evidence>
<dbReference type="SUPFAM" id="SSF75304">
    <property type="entry name" value="Amidase signature (AS) enzymes"/>
    <property type="match status" value="1"/>
</dbReference>